<evidence type="ECO:0000313" key="1">
    <source>
        <dbReference type="EMBL" id="NYA71193.1"/>
    </source>
</evidence>
<dbReference type="RefSeq" id="WP_176005994.1">
    <property type="nucleotide sequence ID" value="NZ_JABWMI010000010.1"/>
</dbReference>
<dbReference type="InterPro" id="IPR036515">
    <property type="entry name" value="Transposase_17_sf"/>
</dbReference>
<accession>A0A7Y9C787</accession>
<gene>
    <name evidence="1" type="ORF">HZF10_09705</name>
</gene>
<organism evidence="1 2">
    <name type="scientific">Flavobacterium agri</name>
    <dbReference type="NCBI Taxonomy" id="2743471"/>
    <lineage>
        <taxon>Bacteria</taxon>
        <taxon>Pseudomonadati</taxon>
        <taxon>Bacteroidota</taxon>
        <taxon>Flavobacteriia</taxon>
        <taxon>Flavobacteriales</taxon>
        <taxon>Flavobacteriaceae</taxon>
        <taxon>Flavobacterium</taxon>
    </lineage>
</organism>
<proteinExistence type="predicted"/>
<keyword evidence="2" id="KW-1185">Reference proteome</keyword>
<dbReference type="Gene3D" id="3.30.70.1290">
    <property type="entry name" value="Transposase IS200-like"/>
    <property type="match status" value="1"/>
</dbReference>
<name>A0A7Y9C787_9FLAO</name>
<dbReference type="Proteomes" id="UP000535020">
    <property type="component" value="Unassembled WGS sequence"/>
</dbReference>
<comment type="caution">
    <text evidence="1">The sequence shown here is derived from an EMBL/GenBank/DDBJ whole genome shotgun (WGS) entry which is preliminary data.</text>
</comment>
<sequence>MKKIPFLPNRYYHIKNCANNNEYLFYEDKNYRHFLRLYKRHVSKTADLIAYCLLENRFEMLVRIKDDTELPERFKERIHQPFSNMFNAYTKGMNSLYGRNGSLFQEHFKREEIQSSGVAFAIAEIKLLPSVFPKSKFLCKVTEYSVST</sequence>
<dbReference type="SUPFAM" id="SSF143422">
    <property type="entry name" value="Transposase IS200-like"/>
    <property type="match status" value="1"/>
</dbReference>
<dbReference type="GO" id="GO:0006313">
    <property type="term" value="P:DNA transposition"/>
    <property type="evidence" value="ECO:0007669"/>
    <property type="project" value="InterPro"/>
</dbReference>
<dbReference type="GO" id="GO:0004803">
    <property type="term" value="F:transposase activity"/>
    <property type="evidence" value="ECO:0007669"/>
    <property type="project" value="InterPro"/>
</dbReference>
<dbReference type="EMBL" id="JACBJI010000003">
    <property type="protein sequence ID" value="NYA71193.1"/>
    <property type="molecule type" value="Genomic_DNA"/>
</dbReference>
<reference evidence="1 2" key="1">
    <citation type="submission" date="2020-07" db="EMBL/GenBank/DDBJ databases">
        <authorList>
            <person name="Sun Q."/>
        </authorList>
    </citation>
    <scope>NUCLEOTIDE SEQUENCE [LARGE SCALE GENOMIC DNA]</scope>
    <source>
        <strain evidence="1 2">MAH-1</strain>
    </source>
</reference>
<protein>
    <submittedName>
        <fullName evidence="1">Transposase</fullName>
    </submittedName>
</protein>
<dbReference type="GO" id="GO:0003677">
    <property type="term" value="F:DNA binding"/>
    <property type="evidence" value="ECO:0007669"/>
    <property type="project" value="InterPro"/>
</dbReference>
<evidence type="ECO:0000313" key="2">
    <source>
        <dbReference type="Proteomes" id="UP000535020"/>
    </source>
</evidence>
<dbReference type="AlphaFoldDB" id="A0A7Y9C787"/>